<evidence type="ECO:0000256" key="5">
    <source>
        <dbReference type="ARBA" id="ARBA00023136"/>
    </source>
</evidence>
<feature type="transmembrane region" description="Helical" evidence="7">
    <location>
        <begin position="221"/>
        <end position="246"/>
    </location>
</feature>
<keyword evidence="2 7" id="KW-0812">Transmembrane</keyword>
<organism evidence="9">
    <name type="scientific">Attheya septentrionalis</name>
    <dbReference type="NCBI Taxonomy" id="420275"/>
    <lineage>
        <taxon>Eukaryota</taxon>
        <taxon>Sar</taxon>
        <taxon>Stramenopiles</taxon>
        <taxon>Ochrophyta</taxon>
        <taxon>Bacillariophyta</taxon>
        <taxon>Coscinodiscophyceae</taxon>
        <taxon>Chaetocerotophycidae</taxon>
        <taxon>Chaetocerotales</taxon>
        <taxon>Attheyaceae</taxon>
        <taxon>Attheya</taxon>
    </lineage>
</organism>
<feature type="coiled-coil region" evidence="6">
    <location>
        <begin position="461"/>
        <end position="492"/>
    </location>
</feature>
<keyword evidence="6" id="KW-0175">Coiled coil</keyword>
<evidence type="ECO:0000256" key="6">
    <source>
        <dbReference type="SAM" id="Coils"/>
    </source>
</evidence>
<evidence type="ECO:0000256" key="2">
    <source>
        <dbReference type="ARBA" id="ARBA00022692"/>
    </source>
</evidence>
<dbReference type="InterPro" id="IPR024862">
    <property type="entry name" value="TRPV"/>
</dbReference>
<name>A0A7S2UNT3_9STRA</name>
<dbReference type="EMBL" id="HBHQ01023182">
    <property type="protein sequence ID" value="CAD9823846.1"/>
    <property type="molecule type" value="Transcribed_RNA"/>
</dbReference>
<dbReference type="PANTHER" id="PTHR10582">
    <property type="entry name" value="TRANSIENT RECEPTOR POTENTIAL ION CHANNEL PROTEIN"/>
    <property type="match status" value="1"/>
</dbReference>
<feature type="transmembrane region" description="Helical" evidence="7">
    <location>
        <begin position="78"/>
        <end position="95"/>
    </location>
</feature>
<dbReference type="GO" id="GO:0098703">
    <property type="term" value="P:calcium ion import across plasma membrane"/>
    <property type="evidence" value="ECO:0007669"/>
    <property type="project" value="TreeGrafter"/>
</dbReference>
<evidence type="ECO:0000259" key="8">
    <source>
        <dbReference type="Pfam" id="PF00520"/>
    </source>
</evidence>
<feature type="transmembrane region" description="Helical" evidence="7">
    <location>
        <begin position="41"/>
        <end position="57"/>
    </location>
</feature>
<feature type="domain" description="Ion transport" evidence="8">
    <location>
        <begin position="16"/>
        <end position="253"/>
    </location>
</feature>
<proteinExistence type="predicted"/>
<evidence type="ECO:0000256" key="7">
    <source>
        <dbReference type="SAM" id="Phobius"/>
    </source>
</evidence>
<dbReference type="InterPro" id="IPR005821">
    <property type="entry name" value="Ion_trans_dom"/>
</dbReference>
<comment type="subcellular location">
    <subcellularLocation>
        <location evidence="1">Membrane</location>
        <topology evidence="1">Multi-pass membrane protein</topology>
    </subcellularLocation>
</comment>
<protein>
    <recommendedName>
        <fullName evidence="8">Ion transport domain-containing protein</fullName>
    </recommendedName>
</protein>
<dbReference type="AlphaFoldDB" id="A0A7S2UNT3"/>
<dbReference type="GO" id="GO:0005886">
    <property type="term" value="C:plasma membrane"/>
    <property type="evidence" value="ECO:0007669"/>
    <property type="project" value="TreeGrafter"/>
</dbReference>
<feature type="transmembrane region" description="Helical" evidence="7">
    <location>
        <begin position="7"/>
        <end position="29"/>
    </location>
</feature>
<reference evidence="9" key="1">
    <citation type="submission" date="2021-01" db="EMBL/GenBank/DDBJ databases">
        <authorList>
            <person name="Corre E."/>
            <person name="Pelletier E."/>
            <person name="Niang G."/>
            <person name="Scheremetjew M."/>
            <person name="Finn R."/>
            <person name="Kale V."/>
            <person name="Holt S."/>
            <person name="Cochrane G."/>
            <person name="Meng A."/>
            <person name="Brown T."/>
            <person name="Cohen L."/>
        </authorList>
    </citation>
    <scope>NUCLEOTIDE SEQUENCE</scope>
    <source>
        <strain evidence="9">CCMP2084</strain>
    </source>
</reference>
<feature type="transmembrane region" description="Helical" evidence="7">
    <location>
        <begin position="156"/>
        <end position="175"/>
    </location>
</feature>
<feature type="transmembrane region" description="Helical" evidence="7">
    <location>
        <begin position="115"/>
        <end position="135"/>
    </location>
</feature>
<keyword evidence="4 7" id="KW-1133">Transmembrane helix</keyword>
<keyword evidence="5 7" id="KW-0472">Membrane</keyword>
<evidence type="ECO:0000313" key="9">
    <source>
        <dbReference type="EMBL" id="CAD9823846.1"/>
    </source>
</evidence>
<accession>A0A7S2UNT3</accession>
<evidence type="ECO:0000256" key="4">
    <source>
        <dbReference type="ARBA" id="ARBA00022989"/>
    </source>
</evidence>
<evidence type="ECO:0000256" key="1">
    <source>
        <dbReference type="ARBA" id="ARBA00004141"/>
    </source>
</evidence>
<sequence>MISSPFAVAVVFFDALFLSLLLLSFRVSINGYLNGMDPKVVFTWIYIANACIFYFVIRELGKAISLSMITRGAFFQSYFWSFWNIVDILATGLALGSTTAMRLNLDTDVSASSDLLRALLAITTGLLWLRVLGLLKTVNMQLATFVLATVQITRDILWFLLILLTAVVAFSQMFYTLLLPSGCSTGETAAEHCNQAEYYLRVYSILLGDFGEFDRSDFSTVLSVTLAVFFTFMVVLVLLNVLIAIVSDSYEKCLVRSHFLFGRARVMLLAELVSFQNLLRTNSGADLETRDLPNRKWIRKTWKNGWTRGSVVFYCCSGLVLIAWMMGEIAGHLSGERYGNIRISICSIVVNVLLLIAILIFLTKGAADEDVKSEKNNGPKRFWTRWYEKLIQKAMLRLLGASKHNSSLSRVEENDEWRGRAQYLQKEMTRISAENLASTRIYVRGLENQIKHADSRTNAEIVALEEKVRNVEDSIKTELMETEKRIQQMIEQSVNQMRDLLQSERPTALSGTRDKPVDTAAMIDGDKKVRVGRPRPHYSSIRR</sequence>
<feature type="transmembrane region" description="Helical" evidence="7">
    <location>
        <begin position="305"/>
        <end position="326"/>
    </location>
</feature>
<keyword evidence="3" id="KW-0677">Repeat</keyword>
<gene>
    <name evidence="9" type="ORF">ASEP1449_LOCUS15680</name>
</gene>
<evidence type="ECO:0000256" key="3">
    <source>
        <dbReference type="ARBA" id="ARBA00022737"/>
    </source>
</evidence>
<dbReference type="GO" id="GO:0005216">
    <property type="term" value="F:monoatomic ion channel activity"/>
    <property type="evidence" value="ECO:0007669"/>
    <property type="project" value="InterPro"/>
</dbReference>
<feature type="transmembrane region" description="Helical" evidence="7">
    <location>
        <begin position="341"/>
        <end position="362"/>
    </location>
</feature>
<dbReference type="PANTHER" id="PTHR10582:SF2">
    <property type="entry name" value="INACTIVE"/>
    <property type="match status" value="1"/>
</dbReference>
<dbReference type="Pfam" id="PF00520">
    <property type="entry name" value="Ion_trans"/>
    <property type="match status" value="1"/>
</dbReference>